<dbReference type="PANTHER" id="PTHR10183:SF433">
    <property type="entry name" value="CALPAIN-A-RELATED"/>
    <property type="match status" value="1"/>
</dbReference>
<reference evidence="4" key="1">
    <citation type="submission" date="2025-08" db="UniProtKB">
        <authorList>
            <consortium name="Ensembl"/>
        </authorList>
    </citation>
    <scope>IDENTIFICATION</scope>
</reference>
<keyword evidence="5" id="KW-1185">Reference proteome</keyword>
<dbReference type="GO" id="GO:0004198">
    <property type="term" value="F:calcium-dependent cysteine-type endopeptidase activity"/>
    <property type="evidence" value="ECO:0007669"/>
    <property type="project" value="InterPro"/>
</dbReference>
<dbReference type="InterPro" id="IPR022684">
    <property type="entry name" value="Calpain_cysteine_protease"/>
</dbReference>
<reference evidence="4" key="2">
    <citation type="submission" date="2025-09" db="UniProtKB">
        <authorList>
            <consortium name="Ensembl"/>
        </authorList>
    </citation>
    <scope>IDENTIFICATION</scope>
</reference>
<dbReference type="GO" id="GO:0005737">
    <property type="term" value="C:cytoplasm"/>
    <property type="evidence" value="ECO:0007669"/>
    <property type="project" value="TreeGrafter"/>
</dbReference>
<dbReference type="Proteomes" id="UP000265020">
    <property type="component" value="Unassembled WGS sequence"/>
</dbReference>
<organism evidence="4 5">
    <name type="scientific">Cyprinodon variegatus</name>
    <name type="common">Sheepshead minnow</name>
    <dbReference type="NCBI Taxonomy" id="28743"/>
    <lineage>
        <taxon>Eukaryota</taxon>
        <taxon>Metazoa</taxon>
        <taxon>Chordata</taxon>
        <taxon>Craniata</taxon>
        <taxon>Vertebrata</taxon>
        <taxon>Euteleostomi</taxon>
        <taxon>Actinopterygii</taxon>
        <taxon>Neopterygii</taxon>
        <taxon>Teleostei</taxon>
        <taxon>Neoteleostei</taxon>
        <taxon>Acanthomorphata</taxon>
        <taxon>Ovalentaria</taxon>
        <taxon>Atherinomorphae</taxon>
        <taxon>Cyprinodontiformes</taxon>
        <taxon>Cyprinodontidae</taxon>
        <taxon>Cyprinodon</taxon>
    </lineage>
</organism>
<dbReference type="SUPFAM" id="SSF54001">
    <property type="entry name" value="Cysteine proteinases"/>
    <property type="match status" value="1"/>
</dbReference>
<dbReference type="STRING" id="28743.ENSCVAP00000005692"/>
<dbReference type="Ensembl" id="ENSCVAT00000006254.1">
    <property type="protein sequence ID" value="ENSCVAP00000005692.1"/>
    <property type="gene ID" value="ENSCVAG00000007120.1"/>
</dbReference>
<evidence type="ECO:0000256" key="2">
    <source>
        <dbReference type="PROSITE-ProRule" id="PRU00239"/>
    </source>
</evidence>
<comment type="similarity">
    <text evidence="1">Belongs to the peptidase C2 family.</text>
</comment>
<dbReference type="GO" id="GO:0006508">
    <property type="term" value="P:proteolysis"/>
    <property type="evidence" value="ECO:0007669"/>
    <property type="project" value="InterPro"/>
</dbReference>
<dbReference type="GeneTree" id="ENSGT01130000278888"/>
<dbReference type="InterPro" id="IPR001300">
    <property type="entry name" value="Peptidase_C2_calpain_cat"/>
</dbReference>
<dbReference type="InterPro" id="IPR038765">
    <property type="entry name" value="Papain-like_cys_pep_sf"/>
</dbReference>
<dbReference type="PANTHER" id="PTHR10183">
    <property type="entry name" value="CALPAIN"/>
    <property type="match status" value="1"/>
</dbReference>
<evidence type="ECO:0000313" key="4">
    <source>
        <dbReference type="Ensembl" id="ENSCVAP00000005692.1"/>
    </source>
</evidence>
<comment type="caution">
    <text evidence="2">Lacks conserved residue(s) required for the propagation of feature annotation.</text>
</comment>
<evidence type="ECO:0000259" key="3">
    <source>
        <dbReference type="PROSITE" id="PS50203"/>
    </source>
</evidence>
<dbReference type="AlphaFoldDB" id="A0A3Q2CKD2"/>
<name>A0A3Q2CKD2_CYPVA</name>
<proteinExistence type="inferred from homology"/>
<protein>
    <recommendedName>
        <fullName evidence="3">Calpain catalytic domain-containing protein</fullName>
    </recommendedName>
</protein>
<accession>A0A3Q2CKD2</accession>
<sequence length="101" mass="10931">MAAHTEPGSAVKFMNQDFQALKEECLQNRTLFQDPMFPAEPASLGFKELGPLSAKTRGVEWKRPTGGDCRLDHWLSLSLSVCPSSPPCAVLAVWGVGGRGD</sequence>
<feature type="domain" description="Calpain catalytic" evidence="3">
    <location>
        <begin position="31"/>
        <end position="64"/>
    </location>
</feature>
<dbReference type="PROSITE" id="PS50203">
    <property type="entry name" value="CALPAIN_CAT"/>
    <property type="match status" value="1"/>
</dbReference>
<evidence type="ECO:0000313" key="5">
    <source>
        <dbReference type="Proteomes" id="UP000265020"/>
    </source>
</evidence>
<evidence type="ECO:0000256" key="1">
    <source>
        <dbReference type="ARBA" id="ARBA00007623"/>
    </source>
</evidence>